<feature type="domain" description="Cellulase Ig-like" evidence="8">
    <location>
        <begin position="66"/>
        <end position="156"/>
    </location>
</feature>
<keyword evidence="3" id="KW-0119">Carbohydrate metabolism</keyword>
<feature type="compositionally biased region" description="Gly residues" evidence="6">
    <location>
        <begin position="13"/>
        <end position="55"/>
    </location>
</feature>
<evidence type="ECO:0000259" key="8">
    <source>
        <dbReference type="Pfam" id="PF02927"/>
    </source>
</evidence>
<dbReference type="Gene3D" id="2.60.40.10">
    <property type="entry name" value="Immunoglobulins"/>
    <property type="match status" value="1"/>
</dbReference>
<feature type="region of interest" description="Disordered" evidence="6">
    <location>
        <begin position="1"/>
        <end position="63"/>
    </location>
</feature>
<comment type="similarity">
    <text evidence="1">Belongs to the glycosyl hydrolase 9 (cellulase E) family.</text>
</comment>
<accession>S4Y9Q4</accession>
<dbReference type="GO" id="GO:0000272">
    <property type="term" value="P:polysaccharide catabolic process"/>
    <property type="evidence" value="ECO:0007669"/>
    <property type="project" value="UniProtKB-KW"/>
</dbReference>
<evidence type="ECO:0000259" key="7">
    <source>
        <dbReference type="Pfam" id="PF00759"/>
    </source>
</evidence>
<keyword evidence="2" id="KW-0378">Hydrolase</keyword>
<keyword evidence="5" id="KW-0624">Polysaccharide degradation</keyword>
<dbReference type="InterPro" id="IPR004197">
    <property type="entry name" value="Cellulase_Ig-like"/>
</dbReference>
<dbReference type="SUPFAM" id="SSF81296">
    <property type="entry name" value="E set domains"/>
    <property type="match status" value="1"/>
</dbReference>
<dbReference type="PANTHER" id="PTHR22298">
    <property type="entry name" value="ENDO-1,4-BETA-GLUCANASE"/>
    <property type="match status" value="1"/>
</dbReference>
<dbReference type="InterPro" id="IPR008928">
    <property type="entry name" value="6-hairpin_glycosidase_sf"/>
</dbReference>
<reference evidence="9 10" key="1">
    <citation type="journal article" date="2013" name="Sci. Rep.">
        <title>Extraordinary expansion of a Sorangium cellulosum genome from an alkaline milieu.</title>
        <authorList>
            <person name="Han K."/>
            <person name="Li Z.F."/>
            <person name="Peng R."/>
            <person name="Zhu L.P."/>
            <person name="Zhou T."/>
            <person name="Wang L.G."/>
            <person name="Li S.G."/>
            <person name="Zhang X.B."/>
            <person name="Hu W."/>
            <person name="Wu Z.H."/>
            <person name="Qin N."/>
            <person name="Li Y.Z."/>
        </authorList>
    </citation>
    <scope>NUCLEOTIDE SEQUENCE [LARGE SCALE GENOMIC DNA]</scope>
    <source>
        <strain evidence="9 10">So0157-2</strain>
    </source>
</reference>
<keyword evidence="4" id="KW-0326">Glycosidase</keyword>
<dbReference type="SUPFAM" id="SSF48208">
    <property type="entry name" value="Six-hairpin glycosidases"/>
    <property type="match status" value="1"/>
</dbReference>
<protein>
    <submittedName>
        <fullName evidence="9">Uncharacterized protein</fullName>
    </submittedName>
</protein>
<evidence type="ECO:0000313" key="10">
    <source>
        <dbReference type="Proteomes" id="UP000014803"/>
    </source>
</evidence>
<dbReference type="Proteomes" id="UP000014803">
    <property type="component" value="Chromosome"/>
</dbReference>
<dbReference type="Gene3D" id="1.50.10.10">
    <property type="match status" value="1"/>
</dbReference>
<evidence type="ECO:0000256" key="5">
    <source>
        <dbReference type="ARBA" id="ARBA00023326"/>
    </source>
</evidence>
<sequence length="674" mass="70833">MIAACSGDHDNGAGSGGSGASAGSGGAGSATGGPGGSATSGPGGSATSGVGGSGGSPVNPTAEPSEFIVVDQFGYLPEAEKIAVLRDPQTGFDADASFTPGATVALVSSATGERVLTAAPAPWNSGATDASSGDKAWWFDFSSVTAPGRYYVLDVENDVRSAEFEIGDAVYREVLKRAVRTFFYQRAGQKKDASFAGEGWADEASHVGPLQDRNARLYSAPDDASTERDVSGGWYDAGDYNKYTSWTAGYVVTLLRAYAENPSVWTDDYDIPESGNGVPDILDEAKWGMDWLVRMQDADGSVLSIVGLSSASPPSAATGPSHYGSANTSATLATAAAFAYGAKVLKGAGGGALASYADSLLPRAERAWAWADANPAVIFRNNDAAAGTSGLGAGQQETDDYGRLGLKVEAACYLFDATGKAAYRDAVDANYEKIHLLEWAYAYPFEVQQQAALLHYTRVPGATAAVADAIRSAYRAAMDGDDNLAAFRAGVDPYLAHLKDYTWGSNAIKSHQGNMFYDLVTYELDAAVSADAARAAARYVHYLHGVNPLGLVYLSNMGAYGAERSANEFYHTWFHDGSERWDRVGVSTYGPAPGFLTGGPNPSYDKDGCCPDGCGSPENNAICDAEPVSPPKDQPAQKSYKDFNTSWPLNSWAVTENSNGYQASYIRLLSKLVR</sequence>
<dbReference type="HOGENOM" id="CLU_006010_4_0_7"/>
<dbReference type="STRING" id="1254432.SCE1572_36560"/>
<dbReference type="AlphaFoldDB" id="S4Y9Q4"/>
<dbReference type="CDD" id="cd02850">
    <property type="entry name" value="E_set_Cellulase_N"/>
    <property type="match status" value="1"/>
</dbReference>
<evidence type="ECO:0000256" key="3">
    <source>
        <dbReference type="ARBA" id="ARBA00023277"/>
    </source>
</evidence>
<dbReference type="EMBL" id="CP003969">
    <property type="protein sequence ID" value="AGP39523.1"/>
    <property type="molecule type" value="Genomic_DNA"/>
</dbReference>
<dbReference type="PATRIC" id="fig|1254432.3.peg.8283"/>
<dbReference type="Pfam" id="PF00759">
    <property type="entry name" value="Glyco_hydro_9"/>
    <property type="match status" value="1"/>
</dbReference>
<feature type="domain" description="Glycoside hydrolase family 9" evidence="7">
    <location>
        <begin position="171"/>
        <end position="658"/>
    </location>
</feature>
<evidence type="ECO:0000256" key="4">
    <source>
        <dbReference type="ARBA" id="ARBA00023295"/>
    </source>
</evidence>
<evidence type="ECO:0000313" key="9">
    <source>
        <dbReference type="EMBL" id="AGP39523.1"/>
    </source>
</evidence>
<dbReference type="GO" id="GO:0008810">
    <property type="term" value="F:cellulase activity"/>
    <property type="evidence" value="ECO:0007669"/>
    <property type="project" value="InterPro"/>
</dbReference>
<gene>
    <name evidence="9" type="ORF">SCE1572_36560</name>
</gene>
<evidence type="ECO:0000256" key="6">
    <source>
        <dbReference type="SAM" id="MobiDB-lite"/>
    </source>
</evidence>
<dbReference type="Pfam" id="PF02927">
    <property type="entry name" value="CelD_N"/>
    <property type="match status" value="1"/>
</dbReference>
<dbReference type="eggNOG" id="COG3291">
    <property type="taxonomic scope" value="Bacteria"/>
</dbReference>
<dbReference type="InterPro" id="IPR013783">
    <property type="entry name" value="Ig-like_fold"/>
</dbReference>
<evidence type="ECO:0000256" key="2">
    <source>
        <dbReference type="ARBA" id="ARBA00022801"/>
    </source>
</evidence>
<proteinExistence type="inferred from homology"/>
<name>S4Y9Q4_SORCE</name>
<dbReference type="KEGG" id="scu:SCE1572_36560"/>
<dbReference type="InterPro" id="IPR001701">
    <property type="entry name" value="Glyco_hydro_9"/>
</dbReference>
<dbReference type="InterPro" id="IPR012341">
    <property type="entry name" value="6hp_glycosidase-like_sf"/>
</dbReference>
<dbReference type="InterPro" id="IPR014756">
    <property type="entry name" value="Ig_E-set"/>
</dbReference>
<organism evidence="9 10">
    <name type="scientific">Sorangium cellulosum So0157-2</name>
    <dbReference type="NCBI Taxonomy" id="1254432"/>
    <lineage>
        <taxon>Bacteria</taxon>
        <taxon>Pseudomonadati</taxon>
        <taxon>Myxococcota</taxon>
        <taxon>Polyangia</taxon>
        <taxon>Polyangiales</taxon>
        <taxon>Polyangiaceae</taxon>
        <taxon>Sorangium</taxon>
    </lineage>
</organism>
<evidence type="ECO:0000256" key="1">
    <source>
        <dbReference type="ARBA" id="ARBA00007072"/>
    </source>
</evidence>